<keyword evidence="2" id="KW-1185">Reference proteome</keyword>
<accession>A0A3B6VAJ3</accession>
<name>A0A3B6VAJ3_BRAHW</name>
<dbReference type="Proteomes" id="UP000001803">
    <property type="component" value="Chromosome"/>
</dbReference>
<evidence type="ECO:0000313" key="2">
    <source>
        <dbReference type="Proteomes" id="UP000001803"/>
    </source>
</evidence>
<proteinExistence type="predicted"/>
<dbReference type="EMBL" id="CP001357">
    <property type="protein sequence ID" value="ACN83860.1"/>
    <property type="molecule type" value="Genomic_DNA"/>
</dbReference>
<gene>
    <name evidence="1" type="ordered locus">BHWA1_01384</name>
</gene>
<organism evidence="1 2">
    <name type="scientific">Brachyspira hyodysenteriae (strain ATCC 49526 / WA1)</name>
    <dbReference type="NCBI Taxonomy" id="565034"/>
    <lineage>
        <taxon>Bacteria</taxon>
        <taxon>Pseudomonadati</taxon>
        <taxon>Spirochaetota</taxon>
        <taxon>Spirochaetia</taxon>
        <taxon>Brachyspirales</taxon>
        <taxon>Brachyspiraceae</taxon>
        <taxon>Brachyspira</taxon>
    </lineage>
</organism>
<reference evidence="1 2" key="1">
    <citation type="journal article" date="2009" name="PLoS ONE">
        <title>Genome sequence of the pathogenic intestinal spirochete Brachyspira hyodysenteriae reveals adaptations to its lifestyle in the porcine large intestine.</title>
        <authorList>
            <person name="Bellgard M.I."/>
            <person name="Wanchanthuek P."/>
            <person name="La T."/>
            <person name="Ryan K."/>
            <person name="Moolhuijzen P."/>
            <person name="Albertyn Z."/>
            <person name="Shaban B."/>
            <person name="Motro Y."/>
            <person name="Dunn D.S."/>
            <person name="Schibeci D."/>
            <person name="Hunter A."/>
            <person name="Barrero R."/>
            <person name="Phillips N.D."/>
            <person name="Hampson D.J."/>
        </authorList>
    </citation>
    <scope>NUCLEOTIDE SEQUENCE [LARGE SCALE GENOMIC DNA]</scope>
    <source>
        <strain evidence="2">ATCC 49526 / WA1</strain>
    </source>
</reference>
<protein>
    <submittedName>
        <fullName evidence="1">Uncharacterized protein</fullName>
    </submittedName>
</protein>
<dbReference type="KEGG" id="bhy:BHWA1_01384"/>
<dbReference type="AlphaFoldDB" id="A0A3B6VAJ3"/>
<evidence type="ECO:0000313" key="1">
    <source>
        <dbReference type="EMBL" id="ACN83860.1"/>
    </source>
</evidence>
<sequence>MPLFVNVRRKFSLIYCFKLLIFSVIINPKRFCEYDILKSIYCQNIDNNIIMKLIIIFCIY</sequence>